<dbReference type="InterPro" id="IPR036036">
    <property type="entry name" value="SOCS_box-like_dom_sf"/>
</dbReference>
<reference evidence="4" key="1">
    <citation type="submission" date="2025-08" db="UniProtKB">
        <authorList>
            <consortium name="RefSeq"/>
        </authorList>
    </citation>
    <scope>IDENTIFICATION</scope>
    <source>
        <tissue evidence="4">Total insect</tissue>
    </source>
</reference>
<dbReference type="InParanoid" id="A0A6P8YKS3"/>
<protein>
    <submittedName>
        <fullName evidence="4">Uncharacterized protein LOC117643086</fullName>
    </submittedName>
</protein>
<organism evidence="4">
    <name type="scientific">Thrips palmi</name>
    <name type="common">Melon thrips</name>
    <dbReference type="NCBI Taxonomy" id="161013"/>
    <lineage>
        <taxon>Eukaryota</taxon>
        <taxon>Metazoa</taxon>
        <taxon>Ecdysozoa</taxon>
        <taxon>Arthropoda</taxon>
        <taxon>Hexapoda</taxon>
        <taxon>Insecta</taxon>
        <taxon>Pterygota</taxon>
        <taxon>Neoptera</taxon>
        <taxon>Paraneoptera</taxon>
        <taxon>Thysanoptera</taxon>
        <taxon>Terebrantia</taxon>
        <taxon>Thripoidea</taxon>
        <taxon>Thripidae</taxon>
        <taxon>Thrips</taxon>
    </lineage>
</organism>
<dbReference type="OrthoDB" id="194358at2759"/>
<dbReference type="SUPFAM" id="SSF158235">
    <property type="entry name" value="SOCS box-like"/>
    <property type="match status" value="1"/>
</dbReference>
<name>A0A6P8YKS3_THRPL</name>
<sequence>MKEHRVRTLRVTTPSNIASRERGDAGQADDSLWGVQVLQLQLGPACRACPEACPEACPDFGHVLGLADGKGGPRGAAPSLCTPGPASEGALHAPTFGAVPNGACPDRRRPVCSICGPNVGAQPKRRSVVIQQRRPAGDFDPESSSDSSSSLDRLEAIPGAGASSCTCAGPCVQPLLHLLSGDLDRCFDDVLLALRLLVQPGDAPRLVDGVTVNGVTVRPCAERGVRVCACGREAVLAVPPGRGPRGAGPPDCWLAGRDAGGHTPLLLAGRRLLTAGRWADAARVAALLLAAGCDANAVNREGRSLLSYAVAALDDALDTTRLLLNHGATVWGHEVEGHSLRMPPAASQPDPPAVFAWFLRAVIRRRRLDEGCLRTLALVSHAMADRPRHMHGLVLRTMFRHSRCYRVLGPVFLQIKTAMARHWSRPQDLRVLCRRAVRRALGPAKLHAGVASLGLPGPLQDYLLLHS</sequence>
<dbReference type="SUPFAM" id="SSF48403">
    <property type="entry name" value="Ankyrin repeat"/>
    <property type="match status" value="1"/>
</dbReference>
<dbReference type="CDD" id="cd03716">
    <property type="entry name" value="SOCS_ASB_like"/>
    <property type="match status" value="1"/>
</dbReference>
<dbReference type="Gene3D" id="1.10.750.20">
    <property type="entry name" value="SOCS box"/>
    <property type="match status" value="1"/>
</dbReference>
<dbReference type="GeneID" id="117643086"/>
<dbReference type="PROSITE" id="PS50225">
    <property type="entry name" value="SOCS"/>
    <property type="match status" value="1"/>
</dbReference>
<dbReference type="SMART" id="SM00969">
    <property type="entry name" value="SOCS_box"/>
    <property type="match status" value="1"/>
</dbReference>
<accession>A0A6P8YKS3</accession>
<gene>
    <name evidence="4" type="primary">LOC117643086</name>
</gene>
<dbReference type="Proteomes" id="UP000515158">
    <property type="component" value="Unplaced"/>
</dbReference>
<feature type="domain" description="SOCS box" evidence="2">
    <location>
        <begin position="414"/>
        <end position="467"/>
    </location>
</feature>
<evidence type="ECO:0000256" key="1">
    <source>
        <dbReference type="SAM" id="MobiDB-lite"/>
    </source>
</evidence>
<dbReference type="Gene3D" id="1.25.40.20">
    <property type="entry name" value="Ankyrin repeat-containing domain"/>
    <property type="match status" value="1"/>
</dbReference>
<proteinExistence type="predicted"/>
<dbReference type="GO" id="GO:0035556">
    <property type="term" value="P:intracellular signal transduction"/>
    <property type="evidence" value="ECO:0007669"/>
    <property type="project" value="InterPro"/>
</dbReference>
<dbReference type="InterPro" id="IPR001496">
    <property type="entry name" value="SOCS_box"/>
</dbReference>
<dbReference type="Pfam" id="PF07525">
    <property type="entry name" value="SOCS_box"/>
    <property type="match status" value="1"/>
</dbReference>
<dbReference type="RefSeq" id="XP_034237640.1">
    <property type="nucleotide sequence ID" value="XM_034381749.1"/>
</dbReference>
<feature type="region of interest" description="Disordered" evidence="1">
    <location>
        <begin position="133"/>
        <end position="152"/>
    </location>
</feature>
<feature type="region of interest" description="Disordered" evidence="1">
    <location>
        <begin position="1"/>
        <end position="26"/>
    </location>
</feature>
<keyword evidence="3" id="KW-1185">Reference proteome</keyword>
<evidence type="ECO:0000313" key="3">
    <source>
        <dbReference type="Proteomes" id="UP000515158"/>
    </source>
</evidence>
<dbReference type="AlphaFoldDB" id="A0A6P8YKS3"/>
<evidence type="ECO:0000313" key="4">
    <source>
        <dbReference type="RefSeq" id="XP_034237640.1"/>
    </source>
</evidence>
<evidence type="ECO:0000259" key="2">
    <source>
        <dbReference type="PROSITE" id="PS50225"/>
    </source>
</evidence>
<dbReference type="InterPro" id="IPR036770">
    <property type="entry name" value="Ankyrin_rpt-contain_sf"/>
</dbReference>
<dbReference type="KEGG" id="tpal:117643086"/>